<dbReference type="Proteomes" id="UP000265882">
    <property type="component" value="Unassembled WGS sequence"/>
</dbReference>
<dbReference type="PANTHER" id="PTHR32024:SF2">
    <property type="entry name" value="TRK SYSTEM POTASSIUM UPTAKE PROTEIN TRKG-RELATED"/>
    <property type="match status" value="1"/>
</dbReference>
<dbReference type="PANTHER" id="PTHR32024">
    <property type="entry name" value="TRK SYSTEM POTASSIUM UPTAKE PROTEIN TRKG-RELATED"/>
    <property type="match status" value="1"/>
</dbReference>
<feature type="transmembrane region" description="Helical" evidence="9">
    <location>
        <begin position="79"/>
        <end position="101"/>
    </location>
</feature>
<dbReference type="Pfam" id="PF02386">
    <property type="entry name" value="TrkH"/>
    <property type="match status" value="2"/>
</dbReference>
<evidence type="ECO:0000256" key="8">
    <source>
        <dbReference type="ARBA" id="ARBA00023136"/>
    </source>
</evidence>
<dbReference type="GO" id="GO:0030001">
    <property type="term" value="P:metal ion transport"/>
    <property type="evidence" value="ECO:0007669"/>
    <property type="project" value="UniProtKB-ARBA"/>
</dbReference>
<accession>A0A3A4P4U8</accession>
<dbReference type="AlphaFoldDB" id="A0A3A4P4U8"/>
<dbReference type="InterPro" id="IPR003445">
    <property type="entry name" value="Cat_transpt"/>
</dbReference>
<keyword evidence="3" id="KW-0813">Transport</keyword>
<feature type="transmembrane region" description="Helical" evidence="9">
    <location>
        <begin position="233"/>
        <end position="256"/>
    </location>
</feature>
<evidence type="ECO:0000256" key="1">
    <source>
        <dbReference type="ARBA" id="ARBA00004651"/>
    </source>
</evidence>
<gene>
    <name evidence="10" type="ORF">C4520_01085</name>
</gene>
<evidence type="ECO:0000256" key="4">
    <source>
        <dbReference type="ARBA" id="ARBA00022475"/>
    </source>
</evidence>
<name>A0A3A4P4U8_ABYX5</name>
<sequence length="488" mass="53100">MRYRENIRWKYLAIVRHIGTLLLGVALYLLLPLFVLIWYPSESNFLAPFCVAAAGAGACGLLFRLIGRKAGDVTLGLPEGGVIVLVGWILAMVFSAVPFSLSGPLSFLHALFESVSGWTTTGLSVVDVRETPRILLLWRSLMQFAGGAGLVIIMLSAIVGPAGRSLSVAEGRSEQLLPNVRHSAKLVVRIYLGYAAAGILLYLLAGMPLFDAINHSFCSLSTGGFSTRTESIGYYNSVSIELVTMLLMLLGATNFIMHYALLRGDLRSFFRNGEIRLTGAAIALFVPVLLGLALLPLYSAGRGVRVAFFEVISALTTTGYTSVSYSGWPDFGIMCLIVLMLIGGGIYSTAGGLKQYRIYLLFKSIIWEISSNLMPASAVHDRYIWRGENKFYVGPEHIREAGNYLFLYLSTYAAGVIIFLGYGYSLRESLFEFASALGTVGLSIGLTGPAMPPGILWTEIAGMFLGRLEFFVVIYSIIKIFRDAASAQ</sequence>
<keyword evidence="5 9" id="KW-0812">Transmembrane</keyword>
<evidence type="ECO:0000256" key="9">
    <source>
        <dbReference type="SAM" id="Phobius"/>
    </source>
</evidence>
<feature type="transmembrane region" description="Helical" evidence="9">
    <location>
        <begin position="45"/>
        <end position="67"/>
    </location>
</feature>
<organism evidence="10 11">
    <name type="scientific">Abyssobacteria bacterium (strain SURF_5)</name>
    <dbReference type="NCBI Taxonomy" id="2093360"/>
    <lineage>
        <taxon>Bacteria</taxon>
        <taxon>Pseudomonadati</taxon>
        <taxon>Candidatus Hydrogenedentota</taxon>
        <taxon>Candidatus Abyssobacteria</taxon>
    </lineage>
</organism>
<evidence type="ECO:0000313" key="10">
    <source>
        <dbReference type="EMBL" id="RJP26182.1"/>
    </source>
</evidence>
<dbReference type="EMBL" id="QZKU01000012">
    <property type="protein sequence ID" value="RJP26182.1"/>
    <property type="molecule type" value="Genomic_DNA"/>
</dbReference>
<keyword evidence="6 9" id="KW-1133">Transmembrane helix</keyword>
<feature type="transmembrane region" description="Helical" evidence="9">
    <location>
        <begin position="405"/>
        <end position="423"/>
    </location>
</feature>
<evidence type="ECO:0000256" key="6">
    <source>
        <dbReference type="ARBA" id="ARBA00022989"/>
    </source>
</evidence>
<feature type="transmembrane region" description="Helical" evidence="9">
    <location>
        <begin position="277"/>
        <end position="298"/>
    </location>
</feature>
<protein>
    <submittedName>
        <fullName evidence="10">TrkH family potassium uptake protein</fullName>
    </submittedName>
</protein>
<dbReference type="GO" id="GO:0005886">
    <property type="term" value="C:plasma membrane"/>
    <property type="evidence" value="ECO:0007669"/>
    <property type="project" value="UniProtKB-SubCell"/>
</dbReference>
<feature type="transmembrane region" description="Helical" evidence="9">
    <location>
        <begin position="21"/>
        <end position="39"/>
    </location>
</feature>
<comment type="subcellular location">
    <subcellularLocation>
        <location evidence="1">Cell membrane</location>
        <topology evidence="1">Multi-pass membrane protein</topology>
    </subcellularLocation>
</comment>
<comment type="similarity">
    <text evidence="2">Belongs to the TrkH potassium transport family.</text>
</comment>
<evidence type="ECO:0000256" key="5">
    <source>
        <dbReference type="ARBA" id="ARBA00022692"/>
    </source>
</evidence>
<evidence type="ECO:0000256" key="7">
    <source>
        <dbReference type="ARBA" id="ARBA00023065"/>
    </source>
</evidence>
<keyword evidence="8 9" id="KW-0472">Membrane</keyword>
<feature type="transmembrane region" description="Helical" evidence="9">
    <location>
        <begin position="454"/>
        <end position="478"/>
    </location>
</feature>
<feature type="transmembrane region" description="Helical" evidence="9">
    <location>
        <begin position="141"/>
        <end position="162"/>
    </location>
</feature>
<evidence type="ECO:0000256" key="3">
    <source>
        <dbReference type="ARBA" id="ARBA00022448"/>
    </source>
</evidence>
<keyword evidence="4" id="KW-1003">Cell membrane</keyword>
<comment type="caution">
    <text evidence="10">The sequence shown here is derived from an EMBL/GenBank/DDBJ whole genome shotgun (WGS) entry which is preliminary data.</text>
</comment>
<feature type="transmembrane region" description="Helical" evidence="9">
    <location>
        <begin position="331"/>
        <end position="353"/>
    </location>
</feature>
<evidence type="ECO:0000256" key="2">
    <source>
        <dbReference type="ARBA" id="ARBA00009137"/>
    </source>
</evidence>
<dbReference type="GO" id="GO:0008324">
    <property type="term" value="F:monoatomic cation transmembrane transporter activity"/>
    <property type="evidence" value="ECO:0007669"/>
    <property type="project" value="InterPro"/>
</dbReference>
<keyword evidence="7" id="KW-0406">Ion transport</keyword>
<evidence type="ECO:0000313" key="11">
    <source>
        <dbReference type="Proteomes" id="UP000265882"/>
    </source>
</evidence>
<reference evidence="10 11" key="1">
    <citation type="journal article" date="2017" name="ISME J.">
        <title>Energy and carbon metabolisms in a deep terrestrial subsurface fluid microbial community.</title>
        <authorList>
            <person name="Momper L."/>
            <person name="Jungbluth S.P."/>
            <person name="Lee M.D."/>
            <person name="Amend J.P."/>
        </authorList>
    </citation>
    <scope>NUCLEOTIDE SEQUENCE [LARGE SCALE GENOMIC DNA]</scope>
    <source>
        <strain evidence="10">SURF_5</strain>
    </source>
</reference>
<proteinExistence type="inferred from homology"/>
<feature type="transmembrane region" description="Helical" evidence="9">
    <location>
        <begin position="191"/>
        <end position="213"/>
    </location>
</feature>